<feature type="transmembrane region" description="Helical" evidence="1">
    <location>
        <begin position="667"/>
        <end position="682"/>
    </location>
</feature>
<feature type="transmembrane region" description="Helical" evidence="1">
    <location>
        <begin position="532"/>
        <end position="550"/>
    </location>
</feature>
<feature type="transmembrane region" description="Helical" evidence="1">
    <location>
        <begin position="327"/>
        <end position="346"/>
    </location>
</feature>
<keyword evidence="1" id="KW-0812">Transmembrane</keyword>
<dbReference type="AlphaFoldDB" id="A0A921DRK7"/>
<dbReference type="RefSeq" id="WP_304122031.1">
    <property type="nucleotide sequence ID" value="NZ_DYZA01000110.1"/>
</dbReference>
<feature type="transmembrane region" description="Helical" evidence="1">
    <location>
        <begin position="205"/>
        <end position="224"/>
    </location>
</feature>
<evidence type="ECO:0000259" key="2">
    <source>
        <dbReference type="Pfam" id="PF06808"/>
    </source>
</evidence>
<gene>
    <name evidence="3" type="ORF">K8W16_05835</name>
</gene>
<feature type="transmembrane region" description="Helical" evidence="1">
    <location>
        <begin position="641"/>
        <end position="661"/>
    </location>
</feature>
<feature type="transmembrane region" description="Helical" evidence="1">
    <location>
        <begin position="103"/>
        <end position="121"/>
    </location>
</feature>
<dbReference type="NCBIfam" id="TIGR02123">
    <property type="entry name" value="TRAP_fused"/>
    <property type="match status" value="1"/>
</dbReference>
<proteinExistence type="predicted"/>
<dbReference type="EMBL" id="DYZA01000110">
    <property type="protein sequence ID" value="HJD97146.1"/>
    <property type="molecule type" value="Genomic_DNA"/>
</dbReference>
<dbReference type="PANTHER" id="PTHR43849:SF2">
    <property type="entry name" value="BLL3936 PROTEIN"/>
    <property type="match status" value="1"/>
</dbReference>
<feature type="transmembrane region" description="Helical" evidence="1">
    <location>
        <begin position="556"/>
        <end position="574"/>
    </location>
</feature>
<dbReference type="InterPro" id="IPR010656">
    <property type="entry name" value="DctM"/>
</dbReference>
<feature type="transmembrane region" description="Helical" evidence="1">
    <location>
        <begin position="159"/>
        <end position="177"/>
    </location>
</feature>
<keyword evidence="1" id="KW-0472">Membrane</keyword>
<dbReference type="PANTHER" id="PTHR43849">
    <property type="entry name" value="BLL3936 PROTEIN"/>
    <property type="match status" value="1"/>
</dbReference>
<organism evidence="3 4">
    <name type="scientific">Mailhella massiliensis</name>
    <dbReference type="NCBI Taxonomy" id="1903261"/>
    <lineage>
        <taxon>Bacteria</taxon>
        <taxon>Pseudomonadati</taxon>
        <taxon>Thermodesulfobacteriota</taxon>
        <taxon>Desulfovibrionia</taxon>
        <taxon>Desulfovibrionales</taxon>
        <taxon>Desulfovibrionaceae</taxon>
        <taxon>Mailhella</taxon>
    </lineage>
</organism>
<feature type="transmembrane region" description="Helical" evidence="1">
    <location>
        <begin position="397"/>
        <end position="419"/>
    </location>
</feature>
<evidence type="ECO:0000313" key="4">
    <source>
        <dbReference type="Proteomes" id="UP000698963"/>
    </source>
</evidence>
<dbReference type="InterPro" id="IPR011853">
    <property type="entry name" value="TRAP_DctM-Dct_fused"/>
</dbReference>
<feature type="transmembrane region" description="Helical" evidence="1">
    <location>
        <begin position="507"/>
        <end position="525"/>
    </location>
</feature>
<comment type="caution">
    <text evidence="3">The sequence shown here is derived from an EMBL/GenBank/DDBJ whole genome shotgun (WGS) entry which is preliminary data.</text>
</comment>
<name>A0A921DRK7_9BACT</name>
<reference evidence="3" key="2">
    <citation type="submission" date="2021-09" db="EMBL/GenBank/DDBJ databases">
        <authorList>
            <person name="Gilroy R."/>
        </authorList>
    </citation>
    <scope>NUCLEOTIDE SEQUENCE</scope>
    <source>
        <strain evidence="3">ChiGjej2B2-19336</strain>
    </source>
</reference>
<protein>
    <submittedName>
        <fullName evidence="3">TRAP transporter permease</fullName>
    </submittedName>
</protein>
<feature type="transmembrane region" description="Helical" evidence="1">
    <location>
        <begin position="446"/>
        <end position="468"/>
    </location>
</feature>
<accession>A0A921DRK7</accession>
<sequence length="696" mass="74430">MPQKHIPTAPAGDKYKEDVAHAEHGMRGDTMGITAKITFVIALCWSLFQMASASVLLIDSIYVKSIHLAFAITLVYFNIPMIKPSASSRWDLRILLAMNRVTVMDYILGIMAAVAALYIFLDYTGLSSRPGSPIARDILMGIMLVVLLLEATRRVLGPALPIISTVFILYVFTGPYLPDFLAFKGASLSRFISQITMDTQGVYGIPLQVSATVVFLFVLFGTMLDRAGGGTFFTQLAISGLGRYRGGAAKAAVFSSALSGMVSGSSIANVVTTGTFTIPLMKKVGYPAVKAAAIEVASSVNGQLAPPVMGAAAFIIAEYVNVPYIEVAKAAAIPAFASYAALLWITHVEACKLGLRGLSKDELPRAWDVLRGGLHFLFPLAMLLYELIALQHSAELSVFRAIIVLAIIMIFQPVCVAVVRKTSKWKALKEGLALTVSSMAAGANNMAGVALATASAGIIVGCVSLGLGQQITSFVEILSMGNIFLLLIITAAASLLLGMGLPTTANYIIMASLTAPVLVELASGFTIHGTQLAVPLMAAHLYCFYFGILADDTPPVGLAAYAGAAIANTSPIAVGIQGFFYDIRTALLPLVFIFNHDIILWNIHSMPEAVMIFCMTSLGMICFSSMIQGWYITKTSIADRLLLFAATVALMYPALITGFFLPHEQRYFGYLLGLALMVLTWLRQKAGAKFSREAAA</sequence>
<feature type="transmembrane region" description="Helical" evidence="1">
    <location>
        <begin position="366"/>
        <end position="385"/>
    </location>
</feature>
<reference evidence="3" key="1">
    <citation type="journal article" date="2021" name="PeerJ">
        <title>Extensive microbial diversity within the chicken gut microbiome revealed by metagenomics and culture.</title>
        <authorList>
            <person name="Gilroy R."/>
            <person name="Ravi A."/>
            <person name="Getino M."/>
            <person name="Pursley I."/>
            <person name="Horton D.L."/>
            <person name="Alikhan N.F."/>
            <person name="Baker D."/>
            <person name="Gharbi K."/>
            <person name="Hall N."/>
            <person name="Watson M."/>
            <person name="Adriaenssens E.M."/>
            <person name="Foster-Nyarko E."/>
            <person name="Jarju S."/>
            <person name="Secka A."/>
            <person name="Antonio M."/>
            <person name="Oren A."/>
            <person name="Chaudhuri R.R."/>
            <person name="La Ragione R."/>
            <person name="Hildebrand F."/>
            <person name="Pallen M.J."/>
        </authorList>
    </citation>
    <scope>NUCLEOTIDE SEQUENCE</scope>
    <source>
        <strain evidence="3">ChiGjej2B2-19336</strain>
    </source>
</reference>
<evidence type="ECO:0000256" key="1">
    <source>
        <dbReference type="SAM" id="Phobius"/>
    </source>
</evidence>
<feature type="transmembrane region" description="Helical" evidence="1">
    <location>
        <begin position="586"/>
        <end position="603"/>
    </location>
</feature>
<feature type="domain" description="TRAP C4-dicarboxylate transport system permease DctM subunit" evidence="2">
    <location>
        <begin position="144"/>
        <end position="599"/>
    </location>
</feature>
<feature type="transmembrane region" description="Helical" evidence="1">
    <location>
        <begin position="480"/>
        <end position="501"/>
    </location>
</feature>
<keyword evidence="1" id="KW-1133">Transmembrane helix</keyword>
<feature type="transmembrane region" description="Helical" evidence="1">
    <location>
        <begin position="609"/>
        <end position="632"/>
    </location>
</feature>
<feature type="transmembrane region" description="Helical" evidence="1">
    <location>
        <begin position="37"/>
        <end position="58"/>
    </location>
</feature>
<evidence type="ECO:0000313" key="3">
    <source>
        <dbReference type="EMBL" id="HJD97146.1"/>
    </source>
</evidence>
<dbReference type="Pfam" id="PF06808">
    <property type="entry name" value="DctM"/>
    <property type="match status" value="1"/>
</dbReference>
<dbReference type="Proteomes" id="UP000698963">
    <property type="component" value="Unassembled WGS sequence"/>
</dbReference>
<feature type="transmembrane region" description="Helical" evidence="1">
    <location>
        <begin position="64"/>
        <end position="82"/>
    </location>
</feature>